<sequence length="224" mass="24002">MLAVVWAGGAALAYEGTVLDAATKAPIAGALVALGDQAVRTNPEGKFKVEGEGDVVRVRAAGYGRRKLPVSEWGNGSREIALEPFKVKALYLTPYGVVTKLREAALEAVKLNGLNALVIDVKADRGFIPFKVDIPLAEEVGAQKTILIKDIKALVKSFKEQNLYLIARIVVFKDDPLAAARPQWAVKTKGGGVFRDRERLRDRPEGFVSGLPGGSGWRAGAGRP</sequence>
<evidence type="ECO:0000313" key="3">
    <source>
        <dbReference type="EMBL" id="HGS04292.1"/>
    </source>
</evidence>
<evidence type="ECO:0000259" key="2">
    <source>
        <dbReference type="Pfam" id="PF13200"/>
    </source>
</evidence>
<evidence type="ECO:0000256" key="1">
    <source>
        <dbReference type="SAM" id="MobiDB-lite"/>
    </source>
</evidence>
<dbReference type="AlphaFoldDB" id="A0A7V4LC90"/>
<comment type="caution">
    <text evidence="3">The sequence shown here is derived from an EMBL/GenBank/DDBJ whole genome shotgun (WGS) entry which is preliminary data.</text>
</comment>
<dbReference type="SUPFAM" id="SSF49464">
    <property type="entry name" value="Carboxypeptidase regulatory domain-like"/>
    <property type="match status" value="1"/>
</dbReference>
<dbReference type="InterPro" id="IPR025275">
    <property type="entry name" value="DUF4015"/>
</dbReference>
<feature type="region of interest" description="Disordered" evidence="1">
    <location>
        <begin position="204"/>
        <end position="224"/>
    </location>
</feature>
<feature type="compositionally biased region" description="Gly residues" evidence="1">
    <location>
        <begin position="211"/>
        <end position="224"/>
    </location>
</feature>
<dbReference type="Pfam" id="PF13200">
    <property type="entry name" value="DUF4015"/>
    <property type="match status" value="1"/>
</dbReference>
<name>A0A7V4LC90_9BACT</name>
<feature type="domain" description="DUF4015" evidence="2">
    <location>
        <begin position="89"/>
        <end position="199"/>
    </location>
</feature>
<dbReference type="InterPro" id="IPR008969">
    <property type="entry name" value="CarboxyPept-like_regulatory"/>
</dbReference>
<dbReference type="EMBL" id="DSXI01000052">
    <property type="protein sequence ID" value="HGS04292.1"/>
    <property type="molecule type" value="Genomic_DNA"/>
</dbReference>
<reference evidence="3" key="1">
    <citation type="journal article" date="2020" name="mSystems">
        <title>Genome- and Community-Level Interaction Insights into Carbon Utilization and Element Cycling Functions of Hydrothermarchaeota in Hydrothermal Sediment.</title>
        <authorList>
            <person name="Zhou Z."/>
            <person name="Liu Y."/>
            <person name="Xu W."/>
            <person name="Pan J."/>
            <person name="Luo Z.H."/>
            <person name="Li M."/>
        </authorList>
    </citation>
    <scope>NUCLEOTIDE SEQUENCE [LARGE SCALE GENOMIC DNA]</scope>
    <source>
        <strain evidence="3">SpSt-548</strain>
    </source>
</reference>
<organism evidence="3">
    <name type="scientific">Desulfobacca acetoxidans</name>
    <dbReference type="NCBI Taxonomy" id="60893"/>
    <lineage>
        <taxon>Bacteria</taxon>
        <taxon>Pseudomonadati</taxon>
        <taxon>Thermodesulfobacteriota</taxon>
        <taxon>Desulfobaccia</taxon>
        <taxon>Desulfobaccales</taxon>
        <taxon>Desulfobaccaceae</taxon>
        <taxon>Desulfobacca</taxon>
    </lineage>
</organism>
<accession>A0A7V4LC90</accession>
<proteinExistence type="predicted"/>
<protein>
    <recommendedName>
        <fullName evidence="2">DUF4015 domain-containing protein</fullName>
    </recommendedName>
</protein>
<gene>
    <name evidence="3" type="ORF">ENT08_00875</name>
</gene>